<dbReference type="Pfam" id="PF13585">
    <property type="entry name" value="CHU_C"/>
    <property type="match status" value="1"/>
</dbReference>
<dbReference type="InterPro" id="IPR003961">
    <property type="entry name" value="FN3_dom"/>
</dbReference>
<protein>
    <recommendedName>
        <fullName evidence="1">Fibronectin type-III domain-containing protein</fullName>
    </recommendedName>
</protein>
<proteinExistence type="predicted"/>
<evidence type="ECO:0000259" key="1">
    <source>
        <dbReference type="PROSITE" id="PS50853"/>
    </source>
</evidence>
<feature type="domain" description="Fibronectin type-III" evidence="1">
    <location>
        <begin position="185"/>
        <end position="282"/>
    </location>
</feature>
<gene>
    <name evidence="2" type="ORF">C1T31_02515</name>
</gene>
<organism evidence="2 3">
    <name type="scientific">Hanstruepera neustonica</name>
    <dbReference type="NCBI Taxonomy" id="1445657"/>
    <lineage>
        <taxon>Bacteria</taxon>
        <taxon>Pseudomonadati</taxon>
        <taxon>Bacteroidota</taxon>
        <taxon>Flavobacteriia</taxon>
        <taxon>Flavobacteriales</taxon>
        <taxon>Flavobacteriaceae</taxon>
        <taxon>Hanstruepera</taxon>
    </lineage>
</organism>
<dbReference type="InterPro" id="IPR036116">
    <property type="entry name" value="FN3_sf"/>
</dbReference>
<dbReference type="Proteomes" id="UP000236641">
    <property type="component" value="Unassembled WGS sequence"/>
</dbReference>
<feature type="domain" description="Fibronectin type-III" evidence="1">
    <location>
        <begin position="408"/>
        <end position="498"/>
    </location>
</feature>
<evidence type="ECO:0000313" key="3">
    <source>
        <dbReference type="Proteomes" id="UP000236641"/>
    </source>
</evidence>
<dbReference type="RefSeq" id="WP_103050880.1">
    <property type="nucleotide sequence ID" value="NZ_POWF01000001.1"/>
</dbReference>
<dbReference type="Gene3D" id="2.60.120.260">
    <property type="entry name" value="Galactose-binding domain-like"/>
    <property type="match status" value="1"/>
</dbReference>
<evidence type="ECO:0000313" key="2">
    <source>
        <dbReference type="EMBL" id="PNQ75029.1"/>
    </source>
</evidence>
<accession>A0A2K1E425</accession>
<dbReference type="PROSITE" id="PS50853">
    <property type="entry name" value="FN3"/>
    <property type="match status" value="2"/>
</dbReference>
<dbReference type="InterPro" id="IPR013783">
    <property type="entry name" value="Ig-like_fold"/>
</dbReference>
<dbReference type="OrthoDB" id="1488818at2"/>
<dbReference type="SUPFAM" id="SSF49854">
    <property type="entry name" value="Spermadhesin, CUB domain"/>
    <property type="match status" value="1"/>
</dbReference>
<dbReference type="SUPFAM" id="SSF49265">
    <property type="entry name" value="Fibronectin type III"/>
    <property type="match status" value="2"/>
</dbReference>
<sequence>MKNITLSILFGFISLCGFSQIGLTENFDGGLVLPAGWTSDPGDYFGTVIEVCQGFSQRVNLFDSNTTAHLTSPNIVGSSNGSDLTISFDYKIVDWSQAVDATPPGWGEMLVQYSTNDGGVWNTVETINDGNHITSNECANVTATVPAANLPVGSDFKLRIEGNWTAGTFYIYLDNITATQVVVDPPSCVNLITPANGANGVGINTNLEWSVATGIPTGYVLSVGTIPGGTDIVDNEDVGLSTSYTFGSPLEYATTYYVTVSPYNANGPAQGCTEFTFMTGADPNAPVDCAAGTPINTVYCYGNNESQTWNFQSSDGGPMNVFFNAGQMEGCCDQVTIYDGTDNTGTVLYDGNNGGDMTGVSVNSTTGFIFIEIDSDGSVSCQANGYVPLNFDVSCIDLTAVPNCNSVLITPPNGAVDVNENTDITWSAASVIVTGYTISIGTTPGGTDILDNFDNGPATTYDPGTLDYETTYYVTIVPYNDNGPAINCNEQSFITRDDPNQILDCANGDVVNTTYCYGQNDTMVFNYASNDGSQLSVVFNSGWIEAGWDELIVTDSDGTVIFQGDNGGDLTGLSFLSSGDSIAVAVDSDGSVSCGSTGNAQWDFTVSCFDATAVPNCNASLTGEVANGTVDVNENEDLTWSAASVLVTGYIINMGTTPGGTDVLDGVDVGNVLTYDPGVLEFSTTYYVTIIPYNDNGNAVGCTEESFTIRDDPNQIVDCSIGQVINTTYCYAANDTMEFNFASSDGSQLVVFFNAGWIEAGWDELIVTDSDGTIIFQGDNGGDLTGLIFISSGDSITIGVDSDGVISCAGSANAPWDFDVTCFDATAVPNCDATIVTPANLAIDVPIDTDITWTAASIFVTGYTISIGTTPGGTDVVDNLDIGNVLTYDPGILTNATNYYVTIIPYNDNGPADTGCTESTFKTICIPQVVTFNAVGDCETDPDNPDFVIEVNITDLSGSASIIVSDDQGSAAQTANSVGIVTMGPYAANTVVTITTIKSDDDTCDVISSPITFICPPPPNPCSIIYAGEDETIGCEESTDISAAYHLFGQDTNTYIINGLDSCPLPTTVGGTPTSLDIDDRWSEVLDIGFEFCFFGETYTQILVGSNGVLSFELENADTGNGWAMAAGDLLPNNTNPTLAEGNIFGVGHDIDPSVCGDINYLVIGSAPYRMFVVNYTNVCHFSCNELQSSSQIILYESSNNIDVNVFDKPTCNGWNGGRAVIGVQNIAGTVAFTPPGRNTGVWTATDESWRFAPSEGTPNYTFEWFEGTTSLGNSETISVAPTVTTTYTATVTYELCTGGTATLTDDVTVNVNGSNEDASFDVEATCDGAIATITGDLGGTFNVMPAATIDTSTGTVTDAIPGETYTIEYTTSGNCPQVSSQTFTVLPEEDASFTLTPACGGAIADILGDLGGTFSFNETPNDGAEIDSVTGEITGGSLSATTYSVAYTTSGDCPMTSIETILSESCLNVIPQVITPNDDGYNDSFDLSGYNVSSLEVFNRNGVKVFSKTNGYTNEFNGVADNGDELPVGTYFYVMKYQGGKERTSWVYINK</sequence>
<dbReference type="InterPro" id="IPR026341">
    <property type="entry name" value="T9SS_type_B"/>
</dbReference>
<dbReference type="Gene3D" id="2.60.120.290">
    <property type="entry name" value="Spermadhesin, CUB domain"/>
    <property type="match status" value="1"/>
</dbReference>
<dbReference type="Gene3D" id="2.60.40.10">
    <property type="entry name" value="Immunoglobulins"/>
    <property type="match status" value="2"/>
</dbReference>
<comment type="caution">
    <text evidence="2">The sequence shown here is derived from an EMBL/GenBank/DDBJ whole genome shotgun (WGS) entry which is preliminary data.</text>
</comment>
<reference evidence="2 3" key="1">
    <citation type="submission" date="2018-01" db="EMBL/GenBank/DDBJ databases">
        <title>The draft genome of Hanstruepera neustonica JCM19743.</title>
        <authorList>
            <person name="He R.-H."/>
            <person name="Du Z.-J."/>
        </authorList>
    </citation>
    <scope>NUCLEOTIDE SEQUENCE [LARGE SCALE GENOMIC DNA]</scope>
    <source>
        <strain evidence="2 3">JCM19743</strain>
    </source>
</reference>
<dbReference type="EMBL" id="POWF01000001">
    <property type="protein sequence ID" value="PNQ75029.1"/>
    <property type="molecule type" value="Genomic_DNA"/>
</dbReference>
<keyword evidence="3" id="KW-1185">Reference proteome</keyword>
<dbReference type="NCBIfam" id="TIGR04131">
    <property type="entry name" value="Bac_Flav_CTERM"/>
    <property type="match status" value="1"/>
</dbReference>
<dbReference type="InterPro" id="IPR035914">
    <property type="entry name" value="Sperma_CUB_dom_sf"/>
</dbReference>
<name>A0A2K1E425_9FLAO</name>